<evidence type="ECO:0000256" key="6">
    <source>
        <dbReference type="ARBA" id="ARBA00022801"/>
    </source>
</evidence>
<comment type="cofactor">
    <cofactor evidence="1">
        <name>Zn(2+)</name>
        <dbReference type="ChEBI" id="CHEBI:29105"/>
    </cofactor>
</comment>
<dbReference type="PRINTS" id="PR00786">
    <property type="entry name" value="NEPRILYSIN"/>
</dbReference>
<accession>A0A6H5IWN0</accession>
<feature type="domain" description="Peptidase M13 C-terminal" evidence="9">
    <location>
        <begin position="459"/>
        <end position="663"/>
    </location>
</feature>
<proteinExistence type="inferred from homology"/>
<dbReference type="GO" id="GO:0005886">
    <property type="term" value="C:plasma membrane"/>
    <property type="evidence" value="ECO:0007669"/>
    <property type="project" value="UniProtKB-SubCell"/>
</dbReference>
<dbReference type="Pfam" id="PF01431">
    <property type="entry name" value="Peptidase_M13"/>
    <property type="match status" value="1"/>
</dbReference>
<dbReference type="PANTHER" id="PTHR11733">
    <property type="entry name" value="ZINC METALLOPROTEASE FAMILY M13 NEPRILYSIN-RELATED"/>
    <property type="match status" value="1"/>
</dbReference>
<comment type="subcellular location">
    <subcellularLocation>
        <location evidence="2">Cell membrane</location>
        <topology evidence="2">Single-pass type II membrane protein</topology>
    </subcellularLocation>
</comment>
<evidence type="ECO:0000256" key="4">
    <source>
        <dbReference type="ARBA" id="ARBA00022670"/>
    </source>
</evidence>
<keyword evidence="6" id="KW-0378">Hydrolase</keyword>
<evidence type="ECO:0000259" key="9">
    <source>
        <dbReference type="Pfam" id="PF01431"/>
    </source>
</evidence>
<name>A0A6H5IWN0_9HYME</name>
<dbReference type="PROSITE" id="PS51885">
    <property type="entry name" value="NEPRILYSIN"/>
    <property type="match status" value="1"/>
</dbReference>
<keyword evidence="5" id="KW-0479">Metal-binding</keyword>
<evidence type="ECO:0000313" key="12">
    <source>
        <dbReference type="Proteomes" id="UP000479190"/>
    </source>
</evidence>
<dbReference type="InterPro" id="IPR000718">
    <property type="entry name" value="Peptidase_M13"/>
</dbReference>
<dbReference type="PANTHER" id="PTHR11733:SF224">
    <property type="entry name" value="NEPRILYSIN-2"/>
    <property type="match status" value="1"/>
</dbReference>
<dbReference type="Gene3D" id="3.40.390.10">
    <property type="entry name" value="Collagenase (Catalytic Domain)"/>
    <property type="match status" value="1"/>
</dbReference>
<dbReference type="CDD" id="cd08662">
    <property type="entry name" value="M13"/>
    <property type="match status" value="1"/>
</dbReference>
<keyword evidence="4" id="KW-0645">Protease</keyword>
<dbReference type="AlphaFoldDB" id="A0A6H5IWN0"/>
<evidence type="ECO:0000256" key="8">
    <source>
        <dbReference type="ARBA" id="ARBA00023049"/>
    </source>
</evidence>
<sequence>MLSNMDRTVDPCDDFYEFACGNFIRNTMIPDDQQSVDMFTSIDDDLQRQLRASLEAVTDKDIKPFRLANAFYQSCMNQTQIEKLGLEPLMKVLRILGGWPILLDDWNAEDHDWKEYVYQNQYLGYSVNYFLTMELDVDPKNNTRRLIAVDQAWLSVPREFMMEGLSHEIVKLYYDYMVDIAVLLGADKERAIRELGDVLDFEFQLAQMSKPEEERRDSFKQYNPITVSEMSKKFPSIPWLEYFNKIMSPLVTVSPDEWIIVKEPDFIHQLEDLLARTPKRVIGNYAVWRVVRDNVDYLTEKLRQRKQLFWERVSGETEREPRWLECTRLVSSALPISVGAMYVRKYFDEDAKNNAMEMVADIRKQFRVIIEKVDWMDEQTRSAAIEKIDAMENLIAYPDELLDDSKLEEYYEKLEISKDALFDNLIAVNLVASNYSLERFRQPVNKTDWVDFGDAAVINAFYLPNENSMQFPAGILQGQFFNKDRPQYMNYGSIGFVIGHEITHGFDDQGSQYDKNGNLAQWWAQQTKEKFLKKAECIIHQYDNYIDDRVGLKLNGINTQGENIADNGGIKEAYMAYKLWVERNGPEPRLPGLDYSPEQMFWVSAANSWCAKERTESLKLNIFTDEHSPSKFRVIGPLSNVPDFAKDFNCPLGSKMNPVKKCVVW</sequence>
<dbReference type="InterPro" id="IPR024079">
    <property type="entry name" value="MetalloPept_cat_dom_sf"/>
</dbReference>
<evidence type="ECO:0000256" key="5">
    <source>
        <dbReference type="ARBA" id="ARBA00022723"/>
    </source>
</evidence>
<comment type="similarity">
    <text evidence="3">Belongs to the peptidase M13 family.</text>
</comment>
<keyword evidence="8" id="KW-0482">Metalloprotease</keyword>
<evidence type="ECO:0000259" key="10">
    <source>
        <dbReference type="Pfam" id="PF05649"/>
    </source>
</evidence>
<dbReference type="GO" id="GO:0016485">
    <property type="term" value="P:protein processing"/>
    <property type="evidence" value="ECO:0007669"/>
    <property type="project" value="TreeGrafter"/>
</dbReference>
<dbReference type="OrthoDB" id="6475849at2759"/>
<dbReference type="EMBL" id="CADCXV010001128">
    <property type="protein sequence ID" value="CAB0041757.1"/>
    <property type="molecule type" value="Genomic_DNA"/>
</dbReference>
<evidence type="ECO:0000256" key="1">
    <source>
        <dbReference type="ARBA" id="ARBA00001947"/>
    </source>
</evidence>
<dbReference type="InterPro" id="IPR008753">
    <property type="entry name" value="Peptidase_M13_N"/>
</dbReference>
<organism evidence="11 12">
    <name type="scientific">Trichogramma brassicae</name>
    <dbReference type="NCBI Taxonomy" id="86971"/>
    <lineage>
        <taxon>Eukaryota</taxon>
        <taxon>Metazoa</taxon>
        <taxon>Ecdysozoa</taxon>
        <taxon>Arthropoda</taxon>
        <taxon>Hexapoda</taxon>
        <taxon>Insecta</taxon>
        <taxon>Pterygota</taxon>
        <taxon>Neoptera</taxon>
        <taxon>Endopterygota</taxon>
        <taxon>Hymenoptera</taxon>
        <taxon>Apocrita</taxon>
        <taxon>Proctotrupomorpha</taxon>
        <taxon>Chalcidoidea</taxon>
        <taxon>Trichogrammatidae</taxon>
        <taxon>Trichogramma</taxon>
    </lineage>
</organism>
<dbReference type="Proteomes" id="UP000479190">
    <property type="component" value="Unassembled WGS sequence"/>
</dbReference>
<dbReference type="GO" id="GO:0046872">
    <property type="term" value="F:metal ion binding"/>
    <property type="evidence" value="ECO:0007669"/>
    <property type="project" value="UniProtKB-KW"/>
</dbReference>
<keyword evidence="7" id="KW-0862">Zinc</keyword>
<dbReference type="GO" id="GO:0004222">
    <property type="term" value="F:metalloendopeptidase activity"/>
    <property type="evidence" value="ECO:0007669"/>
    <property type="project" value="InterPro"/>
</dbReference>
<dbReference type="Pfam" id="PF05649">
    <property type="entry name" value="Peptidase_M13_N"/>
    <property type="match status" value="1"/>
</dbReference>
<dbReference type="SUPFAM" id="SSF55486">
    <property type="entry name" value="Metalloproteases ('zincins'), catalytic domain"/>
    <property type="match status" value="1"/>
</dbReference>
<dbReference type="InterPro" id="IPR018497">
    <property type="entry name" value="Peptidase_M13_C"/>
</dbReference>
<evidence type="ECO:0000256" key="3">
    <source>
        <dbReference type="ARBA" id="ARBA00007357"/>
    </source>
</evidence>
<evidence type="ECO:0008006" key="13">
    <source>
        <dbReference type="Google" id="ProtNLM"/>
    </source>
</evidence>
<protein>
    <recommendedName>
        <fullName evidence="13">Peptidase M13 N-terminal domain-containing protein</fullName>
    </recommendedName>
</protein>
<evidence type="ECO:0000256" key="7">
    <source>
        <dbReference type="ARBA" id="ARBA00022833"/>
    </source>
</evidence>
<gene>
    <name evidence="11" type="ORF">TBRA_LOCUS13413</name>
</gene>
<keyword evidence="12" id="KW-1185">Reference proteome</keyword>
<evidence type="ECO:0000313" key="11">
    <source>
        <dbReference type="EMBL" id="CAB0041757.1"/>
    </source>
</evidence>
<reference evidence="11 12" key="1">
    <citation type="submission" date="2020-02" db="EMBL/GenBank/DDBJ databases">
        <authorList>
            <person name="Ferguson B K."/>
        </authorList>
    </citation>
    <scope>NUCLEOTIDE SEQUENCE [LARGE SCALE GENOMIC DNA]</scope>
</reference>
<dbReference type="Gene3D" id="1.10.1380.10">
    <property type="entry name" value="Neutral endopeptidase , domain2"/>
    <property type="match status" value="1"/>
</dbReference>
<feature type="domain" description="Peptidase M13 N-terminal" evidence="10">
    <location>
        <begin position="11"/>
        <end position="398"/>
    </location>
</feature>
<evidence type="ECO:0000256" key="2">
    <source>
        <dbReference type="ARBA" id="ARBA00004401"/>
    </source>
</evidence>
<dbReference type="InterPro" id="IPR042089">
    <property type="entry name" value="Peptidase_M13_dom_2"/>
</dbReference>